<dbReference type="STRING" id="1190417.SAMN05660690_4106"/>
<dbReference type="RefSeq" id="WP_139173772.1">
    <property type="nucleotide sequence ID" value="NZ_FMZF01000007.1"/>
</dbReference>
<keyword evidence="2" id="KW-1185">Reference proteome</keyword>
<dbReference type="Proteomes" id="UP000199416">
    <property type="component" value="Unassembled WGS sequence"/>
</dbReference>
<dbReference type="EMBL" id="FMZF01000007">
    <property type="protein sequence ID" value="SDD37474.1"/>
    <property type="molecule type" value="Genomic_DNA"/>
</dbReference>
<sequence>MSWLVRQAGLLGGQLVGGLAPGRAYVRFDGVQLPPEPARILARRMAAEWPATAEAADALTAAVAEAWTSWTARQPSWTGTGIDLLSGALPPDTACVGFWWD</sequence>
<proteinExistence type="predicted"/>
<reference evidence="2" key="1">
    <citation type="submission" date="2016-10" db="EMBL/GenBank/DDBJ databases">
        <authorList>
            <person name="Varghese N."/>
            <person name="Submissions S."/>
        </authorList>
    </citation>
    <scope>NUCLEOTIDE SEQUENCE [LARGE SCALE GENOMIC DNA]</scope>
    <source>
        <strain evidence="2">DSM 45421</strain>
    </source>
</reference>
<evidence type="ECO:0000313" key="1">
    <source>
        <dbReference type="EMBL" id="SDD37474.1"/>
    </source>
</evidence>
<name>A0A1G6U8B9_9ACTN</name>
<gene>
    <name evidence="1" type="ORF">SAMN05660690_4106</name>
</gene>
<dbReference type="AlphaFoldDB" id="A0A1G6U8B9"/>
<protein>
    <submittedName>
        <fullName evidence="1">Uncharacterized protein</fullName>
    </submittedName>
</protein>
<organism evidence="1 2">
    <name type="scientific">Geodermatophilus telluris</name>
    <dbReference type="NCBI Taxonomy" id="1190417"/>
    <lineage>
        <taxon>Bacteria</taxon>
        <taxon>Bacillati</taxon>
        <taxon>Actinomycetota</taxon>
        <taxon>Actinomycetes</taxon>
        <taxon>Geodermatophilales</taxon>
        <taxon>Geodermatophilaceae</taxon>
        <taxon>Geodermatophilus</taxon>
    </lineage>
</organism>
<dbReference type="OrthoDB" id="5193163at2"/>
<evidence type="ECO:0000313" key="2">
    <source>
        <dbReference type="Proteomes" id="UP000199416"/>
    </source>
</evidence>
<accession>A0A1G6U8B9</accession>